<organism evidence="9 10">
    <name type="scientific">Halteria grandinella</name>
    <dbReference type="NCBI Taxonomy" id="5974"/>
    <lineage>
        <taxon>Eukaryota</taxon>
        <taxon>Sar</taxon>
        <taxon>Alveolata</taxon>
        <taxon>Ciliophora</taxon>
        <taxon>Intramacronucleata</taxon>
        <taxon>Spirotrichea</taxon>
        <taxon>Stichotrichia</taxon>
        <taxon>Sporadotrichida</taxon>
        <taxon>Halteriidae</taxon>
        <taxon>Halteria</taxon>
    </lineage>
</organism>
<name>A0A8J8P742_HALGN</name>
<keyword evidence="3" id="KW-0851">Voltage-gated channel</keyword>
<keyword evidence="7" id="KW-0812">Transmembrane</keyword>
<dbReference type="PROSITE" id="PS50222">
    <property type="entry name" value="EF_HAND_2"/>
    <property type="match status" value="1"/>
</dbReference>
<dbReference type="GO" id="GO:0005891">
    <property type="term" value="C:voltage-gated calcium channel complex"/>
    <property type="evidence" value="ECO:0007669"/>
    <property type="project" value="TreeGrafter"/>
</dbReference>
<evidence type="ECO:0000256" key="7">
    <source>
        <dbReference type="SAM" id="Phobius"/>
    </source>
</evidence>
<sequence>MVSFTHGNKVNYQCIEDPNYDDYVANGRVTIGCSSKWSAIAYFVSFMFVIRLIFLKLFIALIIDGFTSTQNQDTRLFNNQQRERFSEVWAEFDPDATTFIKLDDLRNFLLMLGAPLGFDSSFADNRFLQDKFIASLELPTYQNFRCYQFLDVLDALSFRMMIIDHLNQLEAEVKKQHANEGNQSNGQGQVVTKLNKEGIREVEKEVYKLIYQKKSERIVSFKELWQKEQSKQRNRESIKDPLGVTSSHHMAAEAIVRRVRAMLKAKKDANVENGQDRDRPNSSIMIDQLCIEQTSHKPDKEGREALHAE</sequence>
<evidence type="ECO:0000256" key="3">
    <source>
        <dbReference type="ARBA" id="ARBA00022882"/>
    </source>
</evidence>
<feature type="domain" description="EF-hand" evidence="8">
    <location>
        <begin position="80"/>
        <end position="115"/>
    </location>
</feature>
<reference evidence="9" key="1">
    <citation type="submission" date="2019-06" db="EMBL/GenBank/DDBJ databases">
        <authorList>
            <person name="Zheng W."/>
        </authorList>
    </citation>
    <scope>NUCLEOTIDE SEQUENCE</scope>
    <source>
        <strain evidence="9">QDHG01</strain>
    </source>
</reference>
<keyword evidence="5" id="KW-0325">Glycoprotein</keyword>
<proteinExistence type="predicted"/>
<accession>A0A8J8P742</accession>
<comment type="caution">
    <text evidence="9">The sequence shown here is derived from an EMBL/GenBank/DDBJ whole genome shotgun (WGS) entry which is preliminary data.</text>
</comment>
<evidence type="ECO:0000256" key="6">
    <source>
        <dbReference type="ARBA" id="ARBA00023303"/>
    </source>
</evidence>
<evidence type="ECO:0000313" key="9">
    <source>
        <dbReference type="EMBL" id="TNV88168.1"/>
    </source>
</evidence>
<dbReference type="Gene3D" id="1.10.287.70">
    <property type="match status" value="1"/>
</dbReference>
<keyword evidence="2" id="KW-0677">Repeat</keyword>
<evidence type="ECO:0000259" key="8">
    <source>
        <dbReference type="PROSITE" id="PS50222"/>
    </source>
</evidence>
<protein>
    <recommendedName>
        <fullName evidence="8">EF-hand domain-containing protein</fullName>
    </recommendedName>
</protein>
<keyword evidence="7" id="KW-0472">Membrane</keyword>
<dbReference type="OrthoDB" id="2984333at2759"/>
<evidence type="ECO:0000256" key="5">
    <source>
        <dbReference type="ARBA" id="ARBA00023180"/>
    </source>
</evidence>
<dbReference type="InterPro" id="IPR002048">
    <property type="entry name" value="EF_hand_dom"/>
</dbReference>
<keyword evidence="1" id="KW-0813">Transport</keyword>
<evidence type="ECO:0000256" key="1">
    <source>
        <dbReference type="ARBA" id="ARBA00022448"/>
    </source>
</evidence>
<dbReference type="AlphaFoldDB" id="A0A8J8P742"/>
<dbReference type="GO" id="GO:0008331">
    <property type="term" value="F:high voltage-gated calcium channel activity"/>
    <property type="evidence" value="ECO:0007669"/>
    <property type="project" value="TreeGrafter"/>
</dbReference>
<dbReference type="InterPro" id="IPR031649">
    <property type="entry name" value="GPHH_dom"/>
</dbReference>
<gene>
    <name evidence="9" type="ORF">FGO68_gene5359</name>
</gene>
<evidence type="ECO:0000313" key="10">
    <source>
        <dbReference type="Proteomes" id="UP000785679"/>
    </source>
</evidence>
<keyword evidence="10" id="KW-1185">Reference proteome</keyword>
<dbReference type="EMBL" id="RRYP01000050">
    <property type="protein sequence ID" value="TNV88168.1"/>
    <property type="molecule type" value="Genomic_DNA"/>
</dbReference>
<dbReference type="PANTHER" id="PTHR45628">
    <property type="entry name" value="VOLTAGE-DEPENDENT CALCIUM CHANNEL TYPE A SUBUNIT ALPHA-1"/>
    <property type="match status" value="1"/>
</dbReference>
<keyword evidence="7" id="KW-1133">Transmembrane helix</keyword>
<dbReference type="InterPro" id="IPR050599">
    <property type="entry name" value="VDCC_alpha-1_subunit"/>
</dbReference>
<dbReference type="Proteomes" id="UP000785679">
    <property type="component" value="Unassembled WGS sequence"/>
</dbReference>
<evidence type="ECO:0000256" key="4">
    <source>
        <dbReference type="ARBA" id="ARBA00023065"/>
    </source>
</evidence>
<keyword evidence="4" id="KW-0406">Ion transport</keyword>
<dbReference type="GO" id="GO:0005509">
    <property type="term" value="F:calcium ion binding"/>
    <property type="evidence" value="ECO:0007669"/>
    <property type="project" value="InterPro"/>
</dbReference>
<dbReference type="Pfam" id="PF16905">
    <property type="entry name" value="GPHH"/>
    <property type="match status" value="1"/>
</dbReference>
<feature type="transmembrane region" description="Helical" evidence="7">
    <location>
        <begin position="40"/>
        <end position="63"/>
    </location>
</feature>
<evidence type="ECO:0000256" key="2">
    <source>
        <dbReference type="ARBA" id="ARBA00022737"/>
    </source>
</evidence>
<dbReference type="GO" id="GO:0098703">
    <property type="term" value="P:calcium ion import across plasma membrane"/>
    <property type="evidence" value="ECO:0007669"/>
    <property type="project" value="TreeGrafter"/>
</dbReference>
<dbReference type="Gene3D" id="1.10.238.10">
    <property type="entry name" value="EF-hand"/>
    <property type="match status" value="1"/>
</dbReference>
<keyword evidence="6" id="KW-0407">Ion channel</keyword>
<dbReference type="PANTHER" id="PTHR45628:SF7">
    <property type="entry name" value="VOLTAGE-DEPENDENT CALCIUM CHANNEL TYPE A SUBUNIT ALPHA-1"/>
    <property type="match status" value="1"/>
</dbReference>